<gene>
    <name evidence="1" type="ORF">EDD80_101587</name>
</gene>
<reference evidence="1 2" key="1">
    <citation type="submission" date="2019-03" db="EMBL/GenBank/DDBJ databases">
        <title>Genomic Encyclopedia of Type Strains, Phase IV (KMG-IV): sequencing the most valuable type-strain genomes for metagenomic binning, comparative biology and taxonomic classification.</title>
        <authorList>
            <person name="Goeker M."/>
        </authorList>
    </citation>
    <scope>NUCLEOTIDE SEQUENCE [LARGE SCALE GENOMIC DNA]</scope>
    <source>
        <strain evidence="1 2">DSM 21100</strain>
    </source>
</reference>
<name>A0A4R3KX38_9SPHI</name>
<dbReference type="AlphaFoldDB" id="A0A4R3KX38"/>
<organism evidence="1 2">
    <name type="scientific">Anseongella ginsenosidimutans</name>
    <dbReference type="NCBI Taxonomy" id="496056"/>
    <lineage>
        <taxon>Bacteria</taxon>
        <taxon>Pseudomonadati</taxon>
        <taxon>Bacteroidota</taxon>
        <taxon>Sphingobacteriia</taxon>
        <taxon>Sphingobacteriales</taxon>
        <taxon>Sphingobacteriaceae</taxon>
        <taxon>Anseongella</taxon>
    </lineage>
</organism>
<comment type="caution">
    <text evidence="1">The sequence shown here is derived from an EMBL/GenBank/DDBJ whole genome shotgun (WGS) entry which is preliminary data.</text>
</comment>
<keyword evidence="2" id="KW-1185">Reference proteome</keyword>
<dbReference type="EMBL" id="SMAD01000001">
    <property type="protein sequence ID" value="TCS90387.1"/>
    <property type="molecule type" value="Genomic_DNA"/>
</dbReference>
<evidence type="ECO:0000313" key="2">
    <source>
        <dbReference type="Proteomes" id="UP000295807"/>
    </source>
</evidence>
<protein>
    <recommendedName>
        <fullName evidence="3">Acyl carrier protein phosphodiesterase</fullName>
    </recommendedName>
</protein>
<evidence type="ECO:0000313" key="1">
    <source>
        <dbReference type="EMBL" id="TCS90387.1"/>
    </source>
</evidence>
<accession>A0A4R3KX38</accession>
<dbReference type="Proteomes" id="UP000295807">
    <property type="component" value="Unassembled WGS sequence"/>
</dbReference>
<dbReference type="OrthoDB" id="790170at2"/>
<evidence type="ECO:0008006" key="3">
    <source>
        <dbReference type="Google" id="ProtNLM"/>
    </source>
</evidence>
<proteinExistence type="predicted"/>
<sequence>MNFLSHFYLIQDNPDPYLVLGMVLPDMVKNHRKTWNLHPYKQAGQLEEDAVLRSIYRGWELHLETDRRFHSSSFFSLHSVELRKQIAAVLSGPPFRPFFLAHIALELLLDSLLIIQQRVDIGKFYLRLSACGEQDIVRFLEINGIHEAPSFTGWFRQFTRSAYLYSYSSPGNLSHALDSIGRRVWQVPFPEEKKGQLAVILQAYRNEIENDYLPIFEEITYYLRPL</sequence>
<dbReference type="RefSeq" id="WP_132127820.1">
    <property type="nucleotide sequence ID" value="NZ_CP042432.1"/>
</dbReference>